<reference evidence="1" key="1">
    <citation type="submission" date="2021-01" db="EMBL/GenBank/DDBJ databases">
        <title>Chromosome-level genome assembly of a human fungal pathogen reveals clustering of transcriptionally co-regulated genes.</title>
        <authorList>
            <person name="Voorhies M."/>
            <person name="Cohen S."/>
            <person name="Shea T.P."/>
            <person name="Petrus S."/>
            <person name="Munoz J.F."/>
            <person name="Poplawski S."/>
            <person name="Goldman W.E."/>
            <person name="Michael T."/>
            <person name="Cuomo C.A."/>
            <person name="Sil A."/>
            <person name="Beyhan S."/>
        </authorList>
    </citation>
    <scope>NUCLEOTIDE SEQUENCE</scope>
    <source>
        <strain evidence="1">H88</strain>
    </source>
</reference>
<proteinExistence type="predicted"/>
<dbReference type="VEuPathDB" id="FungiDB:I7I53_05764"/>
<dbReference type="EMBL" id="CP069106">
    <property type="protein sequence ID" value="QSS57326.1"/>
    <property type="molecule type" value="Genomic_DNA"/>
</dbReference>
<dbReference type="AlphaFoldDB" id="A0A8A1LTA9"/>
<evidence type="ECO:0000313" key="1">
    <source>
        <dbReference type="EMBL" id="QSS57326.1"/>
    </source>
</evidence>
<sequence>MKGLARLFTKEKSEDRVQWRQMKLIESGWSLASNHAKTYLFAVPICGIPIFKVLLFDHLHLIAVGFAIGKIFELQFIIALDIIGGSEVRHCVSFREMNASATEVILYCHGTILSKLSSCCGR</sequence>
<accession>A0A8A1LTA9</accession>
<gene>
    <name evidence="1" type="ORF">I7I53_05764</name>
</gene>
<evidence type="ECO:0000313" key="2">
    <source>
        <dbReference type="Proteomes" id="UP000663419"/>
    </source>
</evidence>
<name>A0A8A1LTA9_AJEC8</name>
<organism evidence="1 2">
    <name type="scientific">Ajellomyces capsulatus (strain H88)</name>
    <name type="common">Darling's disease fungus</name>
    <name type="synonym">Histoplasma capsulatum</name>
    <dbReference type="NCBI Taxonomy" id="544711"/>
    <lineage>
        <taxon>Eukaryota</taxon>
        <taxon>Fungi</taxon>
        <taxon>Dikarya</taxon>
        <taxon>Ascomycota</taxon>
        <taxon>Pezizomycotina</taxon>
        <taxon>Eurotiomycetes</taxon>
        <taxon>Eurotiomycetidae</taxon>
        <taxon>Onygenales</taxon>
        <taxon>Ajellomycetaceae</taxon>
        <taxon>Histoplasma</taxon>
    </lineage>
</organism>
<dbReference type="Proteomes" id="UP000663419">
    <property type="component" value="Chromosome 5"/>
</dbReference>
<protein>
    <submittedName>
        <fullName evidence="1">Uncharacterized protein</fullName>
    </submittedName>
</protein>